<dbReference type="InterPro" id="IPR001405">
    <property type="entry name" value="UPF0758"/>
</dbReference>
<dbReference type="PANTHER" id="PTHR30471:SF3">
    <property type="entry name" value="UPF0758 PROTEIN YEES-RELATED"/>
    <property type="match status" value="1"/>
</dbReference>
<dbReference type="GO" id="GO:0046872">
    <property type="term" value="F:metal ion binding"/>
    <property type="evidence" value="ECO:0007669"/>
    <property type="project" value="UniProtKB-KW"/>
</dbReference>
<evidence type="ECO:0000256" key="5">
    <source>
        <dbReference type="ARBA" id="ARBA00023049"/>
    </source>
</evidence>
<dbReference type="InterPro" id="IPR020891">
    <property type="entry name" value="UPF0758_CS"/>
</dbReference>
<dbReference type="Pfam" id="PF20582">
    <property type="entry name" value="UPF0758_N"/>
    <property type="match status" value="1"/>
</dbReference>
<comment type="similarity">
    <text evidence="6">Belongs to the UPF0758 family.</text>
</comment>
<evidence type="ECO:0000256" key="6">
    <source>
        <dbReference type="RuleBase" id="RU003797"/>
    </source>
</evidence>
<keyword evidence="5" id="KW-0482">Metalloprotease</keyword>
<reference evidence="8 9" key="1">
    <citation type="journal article" date="2016" name="Nat. Commun.">
        <title>Thousands of microbial genomes shed light on interconnected biogeochemical processes in an aquifer system.</title>
        <authorList>
            <person name="Anantharaman K."/>
            <person name="Brown C.T."/>
            <person name="Hug L.A."/>
            <person name="Sharon I."/>
            <person name="Castelle C.J."/>
            <person name="Probst A.J."/>
            <person name="Thomas B.C."/>
            <person name="Singh A."/>
            <person name="Wilkins M.J."/>
            <person name="Karaoz U."/>
            <person name="Brodie E.L."/>
            <person name="Williams K.H."/>
            <person name="Hubbard S.S."/>
            <person name="Banfield J.F."/>
        </authorList>
    </citation>
    <scope>NUCLEOTIDE SEQUENCE [LARGE SCALE GENOMIC DNA]</scope>
</reference>
<feature type="domain" description="MPN" evidence="7">
    <location>
        <begin position="108"/>
        <end position="230"/>
    </location>
</feature>
<evidence type="ECO:0000256" key="3">
    <source>
        <dbReference type="ARBA" id="ARBA00022801"/>
    </source>
</evidence>
<dbReference type="PROSITE" id="PS01302">
    <property type="entry name" value="UPF0758"/>
    <property type="match status" value="1"/>
</dbReference>
<evidence type="ECO:0000256" key="1">
    <source>
        <dbReference type="ARBA" id="ARBA00022670"/>
    </source>
</evidence>
<dbReference type="CDD" id="cd08071">
    <property type="entry name" value="MPN_DUF2466"/>
    <property type="match status" value="1"/>
</dbReference>
<dbReference type="NCBIfam" id="TIGR00608">
    <property type="entry name" value="radc"/>
    <property type="match status" value="1"/>
</dbReference>
<keyword evidence="4" id="KW-0862">Zinc</keyword>
<dbReference type="PROSITE" id="PS50249">
    <property type="entry name" value="MPN"/>
    <property type="match status" value="1"/>
</dbReference>
<sequence>MEKKNYTVKDWPDEERPRERLLKYGVEYLTDTELLGIILFNGYQGKTSVDIAKELLIENGKSLRKLDSLSYTEMSSVKGIGLAKFAQIKAALEIGKRLLRETNSPKKKIHNALDLVNYYGPCMRDLKKEKFKVIMLDVKNKIIKDIDISVGSLTESIVHPREALKEIIKESAASVIFLHNHPSGESNPSKNDMDITERLAGACELVGVKVLDHIILGEDNYFSFAQEGLLKKAGTDLVSALKGVGNT</sequence>
<evidence type="ECO:0000313" key="8">
    <source>
        <dbReference type="EMBL" id="OGD15129.1"/>
    </source>
</evidence>
<dbReference type="EMBL" id="MEYH01000067">
    <property type="protein sequence ID" value="OGD15129.1"/>
    <property type="molecule type" value="Genomic_DNA"/>
</dbReference>
<evidence type="ECO:0000256" key="2">
    <source>
        <dbReference type="ARBA" id="ARBA00022723"/>
    </source>
</evidence>
<evidence type="ECO:0000259" key="7">
    <source>
        <dbReference type="PROSITE" id="PS50249"/>
    </source>
</evidence>
<keyword evidence="1" id="KW-0645">Protease</keyword>
<dbReference type="GO" id="GO:0006508">
    <property type="term" value="P:proteolysis"/>
    <property type="evidence" value="ECO:0007669"/>
    <property type="project" value="UniProtKB-KW"/>
</dbReference>
<dbReference type="Pfam" id="PF04002">
    <property type="entry name" value="RadC"/>
    <property type="match status" value="1"/>
</dbReference>
<keyword evidence="2" id="KW-0479">Metal-binding</keyword>
<dbReference type="Proteomes" id="UP000177701">
    <property type="component" value="Unassembled WGS sequence"/>
</dbReference>
<organism evidence="8 9">
    <name type="scientific">Candidatus Sediminicultor quintus</name>
    <dbReference type="NCBI Taxonomy" id="1797291"/>
    <lineage>
        <taxon>Bacteria</taxon>
        <taxon>Pseudomonadati</taxon>
        <taxon>Atribacterota</taxon>
        <taxon>Candidatus Phoenicimicrobiia</taxon>
        <taxon>Candidatus Pheonicimicrobiales</taxon>
        <taxon>Candidatus Phoenicimicrobiaceae</taxon>
        <taxon>Candidatus Sediminicultor</taxon>
    </lineage>
</organism>
<comment type="caution">
    <text evidence="8">The sequence shown here is derived from an EMBL/GenBank/DDBJ whole genome shotgun (WGS) entry which is preliminary data.</text>
</comment>
<accession>A0A1F5A9A4</accession>
<dbReference type="InterPro" id="IPR046778">
    <property type="entry name" value="UPF0758_N"/>
</dbReference>
<proteinExistence type="inferred from homology"/>
<dbReference type="GO" id="GO:0008237">
    <property type="term" value="F:metallopeptidase activity"/>
    <property type="evidence" value="ECO:0007669"/>
    <property type="project" value="UniProtKB-KW"/>
</dbReference>
<evidence type="ECO:0000256" key="4">
    <source>
        <dbReference type="ARBA" id="ARBA00022833"/>
    </source>
</evidence>
<dbReference type="PANTHER" id="PTHR30471">
    <property type="entry name" value="DNA REPAIR PROTEIN RADC"/>
    <property type="match status" value="1"/>
</dbReference>
<evidence type="ECO:0000313" key="9">
    <source>
        <dbReference type="Proteomes" id="UP000177701"/>
    </source>
</evidence>
<keyword evidence="3" id="KW-0378">Hydrolase</keyword>
<dbReference type="InterPro" id="IPR025657">
    <property type="entry name" value="RadC_JAB"/>
</dbReference>
<name>A0A1F5A9A4_9BACT</name>
<dbReference type="STRING" id="1797291.A2V47_00430"/>
<gene>
    <name evidence="8" type="ORF">A2V47_00430</name>
</gene>
<dbReference type="NCBIfam" id="NF000642">
    <property type="entry name" value="PRK00024.1"/>
    <property type="match status" value="1"/>
</dbReference>
<protein>
    <recommendedName>
        <fullName evidence="7">MPN domain-containing protein</fullName>
    </recommendedName>
</protein>
<dbReference type="AlphaFoldDB" id="A0A1F5A9A4"/>
<dbReference type="Gene3D" id="3.40.140.10">
    <property type="entry name" value="Cytidine Deaminase, domain 2"/>
    <property type="match status" value="1"/>
</dbReference>
<dbReference type="InterPro" id="IPR037518">
    <property type="entry name" value="MPN"/>
</dbReference>